<comment type="caution">
    <text evidence="2">The sequence shown here is derived from an EMBL/GenBank/DDBJ whole genome shotgun (WGS) entry which is preliminary data.</text>
</comment>
<dbReference type="EMBL" id="JAADYS010001996">
    <property type="protein sequence ID" value="KAF4460196.1"/>
    <property type="molecule type" value="Genomic_DNA"/>
</dbReference>
<feature type="region of interest" description="Disordered" evidence="1">
    <location>
        <begin position="153"/>
        <end position="173"/>
    </location>
</feature>
<evidence type="ECO:0000256" key="1">
    <source>
        <dbReference type="SAM" id="MobiDB-lite"/>
    </source>
</evidence>
<gene>
    <name evidence="2" type="ORF">FALBO_13037</name>
</gene>
<evidence type="ECO:0000313" key="2">
    <source>
        <dbReference type="EMBL" id="KAF4460196.1"/>
    </source>
</evidence>
<evidence type="ECO:0000313" key="3">
    <source>
        <dbReference type="Proteomes" id="UP000554235"/>
    </source>
</evidence>
<organism evidence="2 3">
    <name type="scientific">Fusarium albosuccineum</name>
    <dbReference type="NCBI Taxonomy" id="1237068"/>
    <lineage>
        <taxon>Eukaryota</taxon>
        <taxon>Fungi</taxon>
        <taxon>Dikarya</taxon>
        <taxon>Ascomycota</taxon>
        <taxon>Pezizomycotina</taxon>
        <taxon>Sordariomycetes</taxon>
        <taxon>Hypocreomycetidae</taxon>
        <taxon>Hypocreales</taxon>
        <taxon>Nectriaceae</taxon>
        <taxon>Fusarium</taxon>
        <taxon>Fusarium decemcellulare species complex</taxon>
    </lineage>
</organism>
<dbReference type="OrthoDB" id="5241044at2759"/>
<feature type="compositionally biased region" description="Low complexity" evidence="1">
    <location>
        <begin position="156"/>
        <end position="168"/>
    </location>
</feature>
<accession>A0A8H4L1B6</accession>
<dbReference type="AlphaFoldDB" id="A0A8H4L1B6"/>
<proteinExistence type="predicted"/>
<sequence>MPCFKYTISNACGHVTSSMYRYCGQEHIDDQIFNESCFTFTYGNHEVTPVRVGNTFCNRGCEAETVGWRCCTCGYKPVDGYYHTMVKMLVHNTESGDLHGFCDKCVTENDVRLTSTNENIDTNISPDPPAYGRRAMTIPANLNLRTHIVMDRQDDGTSSTTSGSTSSSAPADYEVSRSTVVDGLVDLMVIMAKSMNTCSDVMPKGPGQNTIVNINGDISAYTSSIEM</sequence>
<protein>
    <submittedName>
        <fullName evidence="2">Uncharacterized protein</fullName>
    </submittedName>
</protein>
<name>A0A8H4L1B6_9HYPO</name>
<keyword evidence="3" id="KW-1185">Reference proteome</keyword>
<reference evidence="2 3" key="1">
    <citation type="submission" date="2020-01" db="EMBL/GenBank/DDBJ databases">
        <title>Identification and distribution of gene clusters putatively required for synthesis of sphingolipid metabolism inhibitors in phylogenetically diverse species of the filamentous fungus Fusarium.</title>
        <authorList>
            <person name="Kim H.-S."/>
            <person name="Busman M."/>
            <person name="Brown D.W."/>
            <person name="Divon H."/>
            <person name="Uhlig S."/>
            <person name="Proctor R.H."/>
        </authorList>
    </citation>
    <scope>NUCLEOTIDE SEQUENCE [LARGE SCALE GENOMIC DNA]</scope>
    <source>
        <strain evidence="2 3">NRRL 20459</strain>
    </source>
</reference>
<dbReference type="Proteomes" id="UP000554235">
    <property type="component" value="Unassembled WGS sequence"/>
</dbReference>